<sequence length="83" mass="8848">MSYSATIIGTPWADGPPLWESNDHSCLDDAYRAGEAYIHATQPTDRILAEQQPSTSDGATHCWSVVSAEGAPVAALIVSEDED</sequence>
<proteinExistence type="predicted"/>
<dbReference type="RefSeq" id="WP_329780293.1">
    <property type="nucleotide sequence ID" value="NZ_JAYJJR010000013.1"/>
</dbReference>
<evidence type="ECO:0000313" key="1">
    <source>
        <dbReference type="EMBL" id="MEB3023030.1"/>
    </source>
</evidence>
<accession>A0ABU5XL68</accession>
<organism evidence="1 2">
    <name type="scientific">[Mycobacterium] crassicus</name>
    <dbReference type="NCBI Taxonomy" id="2872309"/>
    <lineage>
        <taxon>Bacteria</taxon>
        <taxon>Bacillati</taxon>
        <taxon>Actinomycetota</taxon>
        <taxon>Actinomycetes</taxon>
        <taxon>Mycobacteriales</taxon>
        <taxon>Mycobacteriaceae</taxon>
        <taxon>Mycolicibacter</taxon>
    </lineage>
</organism>
<reference evidence="1 2" key="1">
    <citation type="submission" date="2023-12" db="EMBL/GenBank/DDBJ databases">
        <title>Description of new species of Mycobacterium terrae complex isolated from sewage at the Sao Paulo Zoological Park Foundation in Brazil.</title>
        <authorList>
            <person name="Romagnoli C.L."/>
            <person name="Conceicao E.C."/>
            <person name="Machado E."/>
            <person name="Barreto L.B.P.F."/>
            <person name="Sharma A."/>
            <person name="Silva N.M."/>
            <person name="Marques L.E."/>
            <person name="Juliana M.A."/>
            <person name="Lourenco M.C.S."/>
            <person name="Digiampietri L.A."/>
            <person name="Suffys P.N."/>
            <person name="Viana-Niero C."/>
        </authorList>
    </citation>
    <scope>NUCLEOTIDE SEQUENCE [LARGE SCALE GENOMIC DNA]</scope>
    <source>
        <strain evidence="1 2">MYC098</strain>
    </source>
</reference>
<evidence type="ECO:0000313" key="2">
    <source>
        <dbReference type="Proteomes" id="UP001299596"/>
    </source>
</evidence>
<comment type="caution">
    <text evidence="1">The sequence shown here is derived from an EMBL/GenBank/DDBJ whole genome shotgun (WGS) entry which is preliminary data.</text>
</comment>
<dbReference type="Proteomes" id="UP001299596">
    <property type="component" value="Unassembled WGS sequence"/>
</dbReference>
<protein>
    <submittedName>
        <fullName evidence="1">Uncharacterized protein</fullName>
    </submittedName>
</protein>
<name>A0ABU5XL68_9MYCO</name>
<keyword evidence="2" id="KW-1185">Reference proteome</keyword>
<dbReference type="EMBL" id="JAYJJR010000013">
    <property type="protein sequence ID" value="MEB3023030.1"/>
    <property type="molecule type" value="Genomic_DNA"/>
</dbReference>
<gene>
    <name evidence="1" type="ORF">K6T79_18470</name>
</gene>